<protein>
    <submittedName>
        <fullName evidence="2">Uncharacterized protein</fullName>
    </submittedName>
</protein>
<keyword evidence="3" id="KW-1185">Reference proteome</keyword>
<organism evidence="2 3">
    <name type="scientific">Lasius platythorax</name>
    <dbReference type="NCBI Taxonomy" id="488582"/>
    <lineage>
        <taxon>Eukaryota</taxon>
        <taxon>Metazoa</taxon>
        <taxon>Ecdysozoa</taxon>
        <taxon>Arthropoda</taxon>
        <taxon>Hexapoda</taxon>
        <taxon>Insecta</taxon>
        <taxon>Pterygota</taxon>
        <taxon>Neoptera</taxon>
        <taxon>Endopterygota</taxon>
        <taxon>Hymenoptera</taxon>
        <taxon>Apocrita</taxon>
        <taxon>Aculeata</taxon>
        <taxon>Formicoidea</taxon>
        <taxon>Formicidae</taxon>
        <taxon>Formicinae</taxon>
        <taxon>Lasius</taxon>
        <taxon>Lasius</taxon>
    </lineage>
</organism>
<evidence type="ECO:0000313" key="3">
    <source>
        <dbReference type="Proteomes" id="UP001497644"/>
    </source>
</evidence>
<gene>
    <name evidence="2" type="ORF">LPLAT_LOCUS7250</name>
</gene>
<feature type="region of interest" description="Disordered" evidence="1">
    <location>
        <begin position="1"/>
        <end position="20"/>
    </location>
</feature>
<dbReference type="AlphaFoldDB" id="A0AAV2NL86"/>
<reference evidence="2" key="1">
    <citation type="submission" date="2024-04" db="EMBL/GenBank/DDBJ databases">
        <authorList>
            <consortium name="Molecular Ecology Group"/>
        </authorList>
    </citation>
    <scope>NUCLEOTIDE SEQUENCE</scope>
</reference>
<accession>A0AAV2NL86</accession>
<sequence length="88" mass="9376">MGQKVASAAPKKEKVKRPLPPRTAAITLTIPAGCECTYAETMAEARAKIDPKTLGIGLLRSRRAVTGALILSRSLAGTPPRRPTNWPV</sequence>
<evidence type="ECO:0000256" key="1">
    <source>
        <dbReference type="SAM" id="MobiDB-lite"/>
    </source>
</evidence>
<name>A0AAV2NL86_9HYME</name>
<dbReference type="EMBL" id="OZ034826">
    <property type="protein sequence ID" value="CAL1681100.1"/>
    <property type="molecule type" value="Genomic_DNA"/>
</dbReference>
<evidence type="ECO:0000313" key="2">
    <source>
        <dbReference type="EMBL" id="CAL1681100.1"/>
    </source>
</evidence>
<dbReference type="Proteomes" id="UP001497644">
    <property type="component" value="Chromosome 3"/>
</dbReference>
<proteinExistence type="predicted"/>